<organism evidence="8 9">
    <name type="scientific">Jonesia denitrificans (strain ATCC 14870 / DSM 20603 / BCRC 15368 / CIP 55.134 / JCM 11481 / NBRC 15587 / NCTC 10816 / Prevot 55134)</name>
    <name type="common">Listeria denitrificans</name>
    <dbReference type="NCBI Taxonomy" id="471856"/>
    <lineage>
        <taxon>Bacteria</taxon>
        <taxon>Bacillati</taxon>
        <taxon>Actinomycetota</taxon>
        <taxon>Actinomycetes</taxon>
        <taxon>Micrococcales</taxon>
        <taxon>Jonesiaceae</taxon>
        <taxon>Jonesia</taxon>
    </lineage>
</organism>
<evidence type="ECO:0000256" key="1">
    <source>
        <dbReference type="ARBA" id="ARBA00004651"/>
    </source>
</evidence>
<dbReference type="InterPro" id="IPR004869">
    <property type="entry name" value="MMPL_dom"/>
</dbReference>
<keyword evidence="3 6" id="KW-0812">Transmembrane</keyword>
<feature type="transmembrane region" description="Helical" evidence="6">
    <location>
        <begin position="272"/>
        <end position="300"/>
    </location>
</feature>
<evidence type="ECO:0000256" key="6">
    <source>
        <dbReference type="SAM" id="Phobius"/>
    </source>
</evidence>
<evidence type="ECO:0000259" key="7">
    <source>
        <dbReference type="PROSITE" id="PS50156"/>
    </source>
</evidence>
<dbReference type="AlphaFoldDB" id="C7R087"/>
<keyword evidence="2" id="KW-1003">Cell membrane</keyword>
<evidence type="ECO:0000256" key="3">
    <source>
        <dbReference type="ARBA" id="ARBA00022692"/>
    </source>
</evidence>
<dbReference type="KEGG" id="jde:Jden_0482"/>
<comment type="subcellular location">
    <subcellularLocation>
        <location evidence="1">Cell membrane</location>
        <topology evidence="1">Multi-pass membrane protein</topology>
    </subcellularLocation>
</comment>
<evidence type="ECO:0000256" key="4">
    <source>
        <dbReference type="ARBA" id="ARBA00022989"/>
    </source>
</evidence>
<dbReference type="SUPFAM" id="SSF82866">
    <property type="entry name" value="Multidrug efflux transporter AcrB transmembrane domain"/>
    <property type="match status" value="2"/>
</dbReference>
<gene>
    <name evidence="8" type="ordered locus">Jden_0482</name>
</gene>
<dbReference type="Gene3D" id="1.20.1640.10">
    <property type="entry name" value="Multidrug efflux transporter AcrB transmembrane domain"/>
    <property type="match status" value="2"/>
</dbReference>
<dbReference type="eggNOG" id="COG2409">
    <property type="taxonomic scope" value="Bacteria"/>
</dbReference>
<dbReference type="RefSeq" id="WP_015770775.1">
    <property type="nucleotide sequence ID" value="NC_013174.1"/>
</dbReference>
<dbReference type="HOGENOM" id="CLU_005108_1_3_11"/>
<evidence type="ECO:0000256" key="5">
    <source>
        <dbReference type="ARBA" id="ARBA00023136"/>
    </source>
</evidence>
<dbReference type="InterPro" id="IPR050545">
    <property type="entry name" value="Mycobact_MmpL"/>
</dbReference>
<evidence type="ECO:0000313" key="8">
    <source>
        <dbReference type="EMBL" id="ACV08146.1"/>
    </source>
</evidence>
<feature type="transmembrane region" description="Helical" evidence="6">
    <location>
        <begin position="360"/>
        <end position="377"/>
    </location>
</feature>
<dbReference type="PANTHER" id="PTHR33406">
    <property type="entry name" value="MEMBRANE PROTEIN MJ1562-RELATED"/>
    <property type="match status" value="1"/>
</dbReference>
<sequence length="909" mass="95099">MSTALYNLGRYLSRHKIATVLTWLMIIVLSVAAAVLSGGKFNDNLSIPGTEAQEGLEVLAERFPQVSGASGQLLLQAPDGADIRDYRTDIEQIVADGNAIEDVAIVSNPFEEGGASSFSPDGENVLLQIQLDVQLGSISDATLDGFRDLADDVTASTDLTAHVGGGMFQMTSVHFSIAEVLGVGVALIVLAITFGSLIAAGIPIVTAIIGVAVSMLLVITAGAFTDISSTTPTLAIMLGLAVGIDYALFIISRHRSQLADGLDVTESIARAGATAGSAVIFAGMTVIIALCGLGVAGIPFLTVMGLAAAAAVAIAVLIAITLLPAVLALLGEKLRPRRRHTPGEAKPTARWVKITTSHPWWTLVACVVLLGVAAIPAKDLTLALTDNGSQPVGTDVRDTYDLVADAYGEGFNAPILVTADIIASDDPLGVVQALSDDIEAIDGVASIGIATPNMTADLGMVQLVPQWGQTDPRTAELVHDIREQADRWEEDLGIDNVTVTGQVAAGIDISEKLSNALLPFGAVVVGLSLVLLLVVFRSIAVPIKATLGYLLSILASFGLTWAVFGWGWAAAALNVDTTGPIISFMPIIVMGVLFGLAMDYEVFLVSRIREEYVHTGDARGAILTGYTESARVVSAAAIIMIAVFGSFVPMGDAIIKPIAFSLAVGVFIDAFLVRMTLVPAVLAILGDRAWALPRWLERTMPHLDVEGTGLEKRLAQQEWAAHNPGVAVRVENMVLHDTRDHALVSGLSLTATTGDVLLVRSTDTLARQATLAAVTGRHRIESGVVTIADCVQPEERNRLRRRSAFTVNTVTLSTLSAWVESVLTDRHGAHVVAVDTADLLIAPGSGGRVDAATLDALCEVLAPLHAEGIVTFVGTAADADPAVVVTALTSRILPSSSVPAHATPIEESL</sequence>
<feature type="transmembrane region" description="Helical" evidence="6">
    <location>
        <begin position="548"/>
        <end position="569"/>
    </location>
</feature>
<feature type="transmembrane region" description="Helical" evidence="6">
    <location>
        <begin position="204"/>
        <end position="225"/>
    </location>
</feature>
<feature type="transmembrane region" description="Helical" evidence="6">
    <location>
        <begin position="175"/>
        <end position="197"/>
    </location>
</feature>
<dbReference type="InterPro" id="IPR000731">
    <property type="entry name" value="SSD"/>
</dbReference>
<feature type="transmembrane region" description="Helical" evidence="6">
    <location>
        <begin position="20"/>
        <end position="39"/>
    </location>
</feature>
<dbReference type="Pfam" id="PF03176">
    <property type="entry name" value="MMPL"/>
    <property type="match status" value="2"/>
</dbReference>
<evidence type="ECO:0000256" key="2">
    <source>
        <dbReference type="ARBA" id="ARBA00022475"/>
    </source>
</evidence>
<feature type="transmembrane region" description="Helical" evidence="6">
    <location>
        <begin position="581"/>
        <end position="600"/>
    </location>
</feature>
<dbReference type="EMBL" id="CP001706">
    <property type="protein sequence ID" value="ACV08146.1"/>
    <property type="molecule type" value="Genomic_DNA"/>
</dbReference>
<protein>
    <submittedName>
        <fullName evidence="8">MMPL domain protein</fullName>
    </submittedName>
</protein>
<dbReference type="PANTHER" id="PTHR33406:SF13">
    <property type="entry name" value="MEMBRANE PROTEIN YDFJ"/>
    <property type="match status" value="1"/>
</dbReference>
<dbReference type="Proteomes" id="UP000000628">
    <property type="component" value="Chromosome"/>
</dbReference>
<feature type="transmembrane region" description="Helical" evidence="6">
    <location>
        <begin position="306"/>
        <end position="330"/>
    </location>
</feature>
<proteinExistence type="predicted"/>
<name>C7R087_JONDD</name>
<keyword evidence="9" id="KW-1185">Reference proteome</keyword>
<feature type="transmembrane region" description="Helical" evidence="6">
    <location>
        <begin position="629"/>
        <end position="648"/>
    </location>
</feature>
<dbReference type="OrthoDB" id="7051771at2"/>
<keyword evidence="4 6" id="KW-1133">Transmembrane helix</keyword>
<feature type="transmembrane region" description="Helical" evidence="6">
    <location>
        <begin position="516"/>
        <end position="536"/>
    </location>
</feature>
<accession>C7R087</accession>
<dbReference type="STRING" id="471856.Jden_0482"/>
<dbReference type="GO" id="GO:0005886">
    <property type="term" value="C:plasma membrane"/>
    <property type="evidence" value="ECO:0007669"/>
    <property type="project" value="UniProtKB-SubCell"/>
</dbReference>
<reference evidence="8 9" key="1">
    <citation type="journal article" date="2009" name="Stand. Genomic Sci.">
        <title>Complete genome sequence of Jonesia denitrificans type strain (Prevot 55134).</title>
        <authorList>
            <person name="Pukall R."/>
            <person name="Gehrich-Schroter G."/>
            <person name="Lapidus A."/>
            <person name="Nolan M."/>
            <person name="Glavina Del Rio T."/>
            <person name="Lucas S."/>
            <person name="Chen F."/>
            <person name="Tice H."/>
            <person name="Pitluck S."/>
            <person name="Cheng J.F."/>
            <person name="Copeland A."/>
            <person name="Saunders E."/>
            <person name="Brettin T."/>
            <person name="Detter J.C."/>
            <person name="Bruce D."/>
            <person name="Goodwin L."/>
            <person name="Pati A."/>
            <person name="Ivanova N."/>
            <person name="Mavromatis K."/>
            <person name="Ovchinnikova G."/>
            <person name="Chen A."/>
            <person name="Palaniappan K."/>
            <person name="Land M."/>
            <person name="Hauser L."/>
            <person name="Chang Y.J."/>
            <person name="Jeffries C.D."/>
            <person name="Chain P."/>
            <person name="Goker M."/>
            <person name="Bristow J."/>
            <person name="Eisen J.A."/>
            <person name="Markowitz V."/>
            <person name="Hugenholtz P."/>
            <person name="Kyrpides N.C."/>
            <person name="Klenk H.P."/>
            <person name="Han C."/>
        </authorList>
    </citation>
    <scope>NUCLEOTIDE SEQUENCE [LARGE SCALE GENOMIC DNA]</scope>
    <source>
        <strain evidence="9">ATCC 14870 / DSM 20603 / BCRC 15368 / CIP 55.134 / JCM 11481 / NBRC 15587 / NCTC 10816 / Prevot 55134</strain>
    </source>
</reference>
<keyword evidence="5 6" id="KW-0472">Membrane</keyword>
<feature type="transmembrane region" description="Helical" evidence="6">
    <location>
        <begin position="660"/>
        <end position="685"/>
    </location>
</feature>
<evidence type="ECO:0000313" key="9">
    <source>
        <dbReference type="Proteomes" id="UP000000628"/>
    </source>
</evidence>
<feature type="transmembrane region" description="Helical" evidence="6">
    <location>
        <begin position="231"/>
        <end position="251"/>
    </location>
</feature>
<feature type="domain" description="SSD" evidence="7">
    <location>
        <begin position="204"/>
        <end position="329"/>
    </location>
</feature>
<dbReference type="PROSITE" id="PS50156">
    <property type="entry name" value="SSD"/>
    <property type="match status" value="1"/>
</dbReference>